<feature type="transmembrane region" description="Helical" evidence="7">
    <location>
        <begin position="20"/>
        <end position="42"/>
    </location>
</feature>
<feature type="domain" description="Rhodopsin" evidence="8">
    <location>
        <begin position="45"/>
        <end position="287"/>
    </location>
</feature>
<keyword evidence="4 7" id="KW-0472">Membrane</keyword>
<dbReference type="Proteomes" id="UP001310594">
    <property type="component" value="Unassembled WGS sequence"/>
</dbReference>
<dbReference type="InterPro" id="IPR052337">
    <property type="entry name" value="SAT4-like"/>
</dbReference>
<dbReference type="InterPro" id="IPR049326">
    <property type="entry name" value="Rhodopsin_dom_fungi"/>
</dbReference>
<keyword evidence="3 7" id="KW-1133">Transmembrane helix</keyword>
<dbReference type="PANTHER" id="PTHR33048:SF129">
    <property type="entry name" value="INTEGRAL MEMBRANE PROTEIN-RELATED"/>
    <property type="match status" value="1"/>
</dbReference>
<evidence type="ECO:0000256" key="5">
    <source>
        <dbReference type="ARBA" id="ARBA00038359"/>
    </source>
</evidence>
<feature type="transmembrane region" description="Helical" evidence="7">
    <location>
        <begin position="62"/>
        <end position="84"/>
    </location>
</feature>
<evidence type="ECO:0000256" key="4">
    <source>
        <dbReference type="ARBA" id="ARBA00023136"/>
    </source>
</evidence>
<evidence type="ECO:0000313" key="9">
    <source>
        <dbReference type="EMBL" id="KAK5692945.1"/>
    </source>
</evidence>
<comment type="caution">
    <text evidence="9">The sequence shown here is derived from an EMBL/GenBank/DDBJ whole genome shotgun (WGS) entry which is preliminary data.</text>
</comment>
<feature type="compositionally biased region" description="Low complexity" evidence="6">
    <location>
        <begin position="310"/>
        <end position="326"/>
    </location>
</feature>
<comment type="subcellular location">
    <subcellularLocation>
        <location evidence="1">Membrane</location>
        <topology evidence="1">Multi-pass membrane protein</topology>
    </subcellularLocation>
</comment>
<evidence type="ECO:0000256" key="1">
    <source>
        <dbReference type="ARBA" id="ARBA00004141"/>
    </source>
</evidence>
<feature type="transmembrane region" description="Helical" evidence="7">
    <location>
        <begin position="258"/>
        <end position="282"/>
    </location>
</feature>
<gene>
    <name evidence="9" type="ORF">LTR97_010421</name>
</gene>
<protein>
    <recommendedName>
        <fullName evidence="8">Rhodopsin domain-containing protein</fullName>
    </recommendedName>
</protein>
<evidence type="ECO:0000256" key="3">
    <source>
        <dbReference type="ARBA" id="ARBA00022989"/>
    </source>
</evidence>
<feature type="transmembrane region" description="Helical" evidence="7">
    <location>
        <begin position="192"/>
        <end position="212"/>
    </location>
</feature>
<dbReference type="AlphaFoldDB" id="A0AAN7VM64"/>
<feature type="transmembrane region" description="Helical" evidence="7">
    <location>
        <begin position="104"/>
        <end position="128"/>
    </location>
</feature>
<name>A0AAN7VM64_9PEZI</name>
<feature type="region of interest" description="Disordered" evidence="6">
    <location>
        <begin position="303"/>
        <end position="327"/>
    </location>
</feature>
<keyword evidence="2 7" id="KW-0812">Transmembrane</keyword>
<evidence type="ECO:0000256" key="7">
    <source>
        <dbReference type="SAM" id="Phobius"/>
    </source>
</evidence>
<dbReference type="GO" id="GO:0016020">
    <property type="term" value="C:membrane"/>
    <property type="evidence" value="ECO:0007669"/>
    <property type="project" value="UniProtKB-SubCell"/>
</dbReference>
<proteinExistence type="inferred from homology"/>
<comment type="similarity">
    <text evidence="5">Belongs to the SAT4 family.</text>
</comment>
<dbReference type="EMBL" id="JAVRQU010000018">
    <property type="protein sequence ID" value="KAK5692945.1"/>
    <property type="molecule type" value="Genomic_DNA"/>
</dbReference>
<dbReference type="PANTHER" id="PTHR33048">
    <property type="entry name" value="PTH11-LIKE INTEGRAL MEMBRANE PROTEIN (AFU_ORTHOLOGUE AFUA_5G11245)"/>
    <property type="match status" value="1"/>
</dbReference>
<reference evidence="9" key="1">
    <citation type="submission" date="2023-08" db="EMBL/GenBank/DDBJ databases">
        <title>Black Yeasts Isolated from many extreme environments.</title>
        <authorList>
            <person name="Coleine C."/>
            <person name="Stajich J.E."/>
            <person name="Selbmann L."/>
        </authorList>
    </citation>
    <scope>NUCLEOTIDE SEQUENCE</scope>
    <source>
        <strain evidence="9">CCFEE 5810</strain>
    </source>
</reference>
<evidence type="ECO:0000256" key="2">
    <source>
        <dbReference type="ARBA" id="ARBA00022692"/>
    </source>
</evidence>
<organism evidence="9 10">
    <name type="scientific">Elasticomyces elasticus</name>
    <dbReference type="NCBI Taxonomy" id="574655"/>
    <lineage>
        <taxon>Eukaryota</taxon>
        <taxon>Fungi</taxon>
        <taxon>Dikarya</taxon>
        <taxon>Ascomycota</taxon>
        <taxon>Pezizomycotina</taxon>
        <taxon>Dothideomycetes</taxon>
        <taxon>Dothideomycetidae</taxon>
        <taxon>Mycosphaerellales</taxon>
        <taxon>Teratosphaeriaceae</taxon>
        <taxon>Elasticomyces</taxon>
    </lineage>
</organism>
<evidence type="ECO:0000256" key="6">
    <source>
        <dbReference type="SAM" id="MobiDB-lite"/>
    </source>
</evidence>
<evidence type="ECO:0000313" key="10">
    <source>
        <dbReference type="Proteomes" id="UP001310594"/>
    </source>
</evidence>
<sequence>MRLPPLSVILTWPTPDTVDPITHGPALLIVNIIFISLVTTAVVGRLYSRIVVKQWFGMDDSLILLAFLWTVGMTVVVVLANESYGWNRHIWDLAPEMIVGANKIAFVAKLMFTLAATFTRLSLICFYYRLVKDSGLRRFKWVLHGSVAWTVAVCITFVCETIWLCVPINAYWDFPPSATAYCLDEGKVMLGGGVINCFSDLLTTVLPIPIIARLQMPLRQRVGVCILLCLGFIVTIAGVVRTYYIWKSLMAQYDETWFAYPLWIAAAVEIDLAVICACAPAWKSLLKQPIVNLSSALSDKISSLRSPHQSSRGTPTPTSSSSGKPSIFNPLRSLPWFQITNLDFEKRGSTHEVEEGPQEPVELGVDEHQIELRNDIGSRDFRHSDIVLQDDMTIPPETPSLRIMKRQSVEQQSSYIVSPRPSPRRSIGALLPGHWLSERGKKLLPRR</sequence>
<accession>A0AAN7VM64</accession>
<evidence type="ECO:0000259" key="8">
    <source>
        <dbReference type="Pfam" id="PF20684"/>
    </source>
</evidence>
<feature type="transmembrane region" description="Helical" evidence="7">
    <location>
        <begin position="224"/>
        <end position="246"/>
    </location>
</feature>
<dbReference type="Pfam" id="PF20684">
    <property type="entry name" value="Fung_rhodopsin"/>
    <property type="match status" value="1"/>
</dbReference>
<feature type="transmembrane region" description="Helical" evidence="7">
    <location>
        <begin position="149"/>
        <end position="172"/>
    </location>
</feature>